<reference evidence="2" key="1">
    <citation type="submission" date="2018-02" db="EMBL/GenBank/DDBJ databases">
        <title>Rhizophora mucronata_Transcriptome.</title>
        <authorList>
            <person name="Meera S.P."/>
            <person name="Sreeshan A."/>
            <person name="Augustine A."/>
        </authorList>
    </citation>
    <scope>NUCLEOTIDE SEQUENCE</scope>
    <source>
        <tissue evidence="2">Leaf</tissue>
    </source>
</reference>
<accession>A0A2P2JAX3</accession>
<keyword evidence="1" id="KW-1133">Transmembrane helix</keyword>
<keyword evidence="1" id="KW-0472">Membrane</keyword>
<evidence type="ECO:0000256" key="1">
    <source>
        <dbReference type="SAM" id="Phobius"/>
    </source>
</evidence>
<name>A0A2P2JAX3_RHIMU</name>
<proteinExistence type="predicted"/>
<protein>
    <submittedName>
        <fullName evidence="2">Uncharacterized protein</fullName>
    </submittedName>
</protein>
<dbReference type="AlphaFoldDB" id="A0A2P2JAX3"/>
<feature type="transmembrane region" description="Helical" evidence="1">
    <location>
        <begin position="76"/>
        <end position="103"/>
    </location>
</feature>
<organism evidence="2">
    <name type="scientific">Rhizophora mucronata</name>
    <name type="common">Asiatic mangrove</name>
    <dbReference type="NCBI Taxonomy" id="61149"/>
    <lineage>
        <taxon>Eukaryota</taxon>
        <taxon>Viridiplantae</taxon>
        <taxon>Streptophyta</taxon>
        <taxon>Embryophyta</taxon>
        <taxon>Tracheophyta</taxon>
        <taxon>Spermatophyta</taxon>
        <taxon>Magnoliopsida</taxon>
        <taxon>eudicotyledons</taxon>
        <taxon>Gunneridae</taxon>
        <taxon>Pentapetalae</taxon>
        <taxon>rosids</taxon>
        <taxon>fabids</taxon>
        <taxon>Malpighiales</taxon>
        <taxon>Rhizophoraceae</taxon>
        <taxon>Rhizophora</taxon>
    </lineage>
</organism>
<evidence type="ECO:0000313" key="2">
    <source>
        <dbReference type="EMBL" id="MBW90618.1"/>
    </source>
</evidence>
<sequence>MAENLQREKIARSDRSIQEALCFFLETEAKKSSSESPSGLPSLVFRFLDCFDEILGSALSILAEVGVLFLKVLDSVLFAGVAAFNGELSFCPFFFCFLSYTFFAASMDSKPDSIIQI</sequence>
<dbReference type="EMBL" id="GGEC01010135">
    <property type="protein sequence ID" value="MBW90618.1"/>
    <property type="molecule type" value="Transcribed_RNA"/>
</dbReference>
<keyword evidence="1" id="KW-0812">Transmembrane</keyword>